<protein>
    <submittedName>
        <fullName evidence="1">CLUMA_CG017720, isoform A</fullName>
    </submittedName>
</protein>
<name>A0A1J1IX22_9DIPT</name>
<reference evidence="1 2" key="1">
    <citation type="submission" date="2015-04" db="EMBL/GenBank/DDBJ databases">
        <authorList>
            <person name="Syromyatnikov M.Y."/>
            <person name="Popov V.N."/>
        </authorList>
    </citation>
    <scope>NUCLEOTIDE SEQUENCE [LARGE SCALE GENOMIC DNA]</scope>
</reference>
<accession>A0A1J1IX22</accession>
<dbReference type="AlphaFoldDB" id="A0A1J1IX22"/>
<organism evidence="1 2">
    <name type="scientific">Clunio marinus</name>
    <dbReference type="NCBI Taxonomy" id="568069"/>
    <lineage>
        <taxon>Eukaryota</taxon>
        <taxon>Metazoa</taxon>
        <taxon>Ecdysozoa</taxon>
        <taxon>Arthropoda</taxon>
        <taxon>Hexapoda</taxon>
        <taxon>Insecta</taxon>
        <taxon>Pterygota</taxon>
        <taxon>Neoptera</taxon>
        <taxon>Endopterygota</taxon>
        <taxon>Diptera</taxon>
        <taxon>Nematocera</taxon>
        <taxon>Chironomoidea</taxon>
        <taxon>Chironomidae</taxon>
        <taxon>Clunio</taxon>
    </lineage>
</organism>
<evidence type="ECO:0000313" key="2">
    <source>
        <dbReference type="Proteomes" id="UP000183832"/>
    </source>
</evidence>
<proteinExistence type="predicted"/>
<sequence>MHKLKARSLSTVRFVSITFENCKLQVADHLDLNFLSCKLILSNIKTSRCCSGMEMLIATFR</sequence>
<dbReference type="Proteomes" id="UP000183832">
    <property type="component" value="Unassembled WGS sequence"/>
</dbReference>
<evidence type="ECO:0000313" key="1">
    <source>
        <dbReference type="EMBL" id="CRL04656.1"/>
    </source>
</evidence>
<dbReference type="EMBL" id="CVRI01000063">
    <property type="protein sequence ID" value="CRL04656.1"/>
    <property type="molecule type" value="Genomic_DNA"/>
</dbReference>
<keyword evidence="2" id="KW-1185">Reference proteome</keyword>
<gene>
    <name evidence="1" type="ORF">CLUMA_CG017720</name>
</gene>